<dbReference type="RefSeq" id="WP_100179263.1">
    <property type="nucleotide sequence ID" value="NZ_LFJC01000003.1"/>
</dbReference>
<name>A0A2M6UHS2_9BRAD</name>
<gene>
    <name evidence="1" type="ORF">TSA1_27765</name>
</gene>
<keyword evidence="2" id="KW-1185">Reference proteome</keyword>
<dbReference type="Proteomes" id="UP000228930">
    <property type="component" value="Unassembled WGS sequence"/>
</dbReference>
<dbReference type="EMBL" id="LFJC01000003">
    <property type="protein sequence ID" value="PIT04143.1"/>
    <property type="molecule type" value="Genomic_DNA"/>
</dbReference>
<proteinExistence type="predicted"/>
<accession>A0A2M6UHS2</accession>
<protein>
    <submittedName>
        <fullName evidence="1">Uncharacterized protein</fullName>
    </submittedName>
</protein>
<reference evidence="1 2" key="1">
    <citation type="submission" date="2015-06" db="EMBL/GenBank/DDBJ databases">
        <title>Comparative genome analysis of nirS-carrying Bradyrhizobium sp. strains.</title>
        <authorList>
            <person name="Ishii S."/>
            <person name="Jang J."/>
            <person name="Nishizawa T."/>
            <person name="Senoo K."/>
        </authorList>
    </citation>
    <scope>NUCLEOTIDE SEQUENCE [LARGE SCALE GENOMIC DNA]</scope>
    <source>
        <strain evidence="1 2">TSA1</strain>
    </source>
</reference>
<dbReference type="AlphaFoldDB" id="A0A2M6UHS2"/>
<organism evidence="1 2">
    <name type="scientific">Bradyrhizobium nitroreducens</name>
    <dbReference type="NCBI Taxonomy" id="709803"/>
    <lineage>
        <taxon>Bacteria</taxon>
        <taxon>Pseudomonadati</taxon>
        <taxon>Pseudomonadota</taxon>
        <taxon>Alphaproteobacteria</taxon>
        <taxon>Hyphomicrobiales</taxon>
        <taxon>Nitrobacteraceae</taxon>
        <taxon>Bradyrhizobium</taxon>
    </lineage>
</organism>
<comment type="caution">
    <text evidence="1">The sequence shown here is derived from an EMBL/GenBank/DDBJ whole genome shotgun (WGS) entry which is preliminary data.</text>
</comment>
<evidence type="ECO:0000313" key="2">
    <source>
        <dbReference type="Proteomes" id="UP000228930"/>
    </source>
</evidence>
<evidence type="ECO:0000313" key="1">
    <source>
        <dbReference type="EMBL" id="PIT04143.1"/>
    </source>
</evidence>
<sequence>MKRLTLSVVAALLAVGAATSVLKSHSLFPFGKSGMPPIGELQSADQIRSLPVQDFVDRTFEFPKEAKQ</sequence>